<reference evidence="6" key="1">
    <citation type="journal article" date="2016" name="Sci. Rep.">
        <title>Molecular characterization of firefly nuptial gifts: a multi-omics approach sheds light on postcopulatory sexual selection.</title>
        <authorList>
            <person name="Al-Wathiqui N."/>
            <person name="Fallon T.R."/>
            <person name="South A."/>
            <person name="Weng J.K."/>
            <person name="Lewis S.M."/>
        </authorList>
    </citation>
    <scope>NUCLEOTIDE SEQUENCE</scope>
</reference>
<dbReference type="Pfam" id="PF13193">
    <property type="entry name" value="AMP-binding_C"/>
    <property type="match status" value="1"/>
</dbReference>
<keyword evidence="3" id="KW-0576">Peroxisome</keyword>
<dbReference type="PANTHER" id="PTHR24096:SF422">
    <property type="entry name" value="BCDNA.GH02901"/>
    <property type="match status" value="1"/>
</dbReference>
<dbReference type="GO" id="GO:0004467">
    <property type="term" value="F:long-chain fatty acid-CoA ligase activity"/>
    <property type="evidence" value="ECO:0007669"/>
    <property type="project" value="TreeGrafter"/>
</dbReference>
<sequence length="575" mass="63496">MIRPPYFRRCVWLLAQSVRCNSTFDSHLPKPNIINSSLSSVEIPNVTVPRYVYENFHKFPNKVGVECAATGRKYTFEEIKTKSDKLRKAIRKVLNLQKGDVIALLLPNVPEFPICVLGSLEAGLTVTTINPTYTAVEVKYQLLDSNAKAIITLTSLNPLAQAVTKDIDSKIAIVNIKNEPTENLPVGAMNFEELVNIDIKIDEAEVDDASSTAFLLYSSGTTGLPKGVQLSHQNVVSNLCQTSHPLLKIAHDTSETDQDVVPGILPWFHVAGLNSVMLLYMRYLCKLVSLPKFTPELFLKTLLTQKPHLLLIAPPIVSFMANHNAIKKVHLQPIRSIVCGAAPLDRNDEEKLGLKSGKHLNILQAYGLTEASPFILATSAVRKKAIGFSGSVGEVLPNTMVKVVPPDNPHAPSLGPNLPGELLVKGPQVAVGYYNKPNDTNISFVNGWLRTGDLVYYDTNKMFYFQDRLKELIKVKGFQVAPAELEELIRAFPDIADAAVIGVPSQRFGEVPHAYVVVKPDRILNTEKLLQHVSSNVAEYKTLKGGITVIDSIPKNASGKILRRELKLQYQSDNR</sequence>
<dbReference type="InterPro" id="IPR000873">
    <property type="entry name" value="AMP-dep_synth/lig_dom"/>
</dbReference>
<evidence type="ECO:0000259" key="5">
    <source>
        <dbReference type="Pfam" id="PF13193"/>
    </source>
</evidence>
<comment type="similarity">
    <text evidence="2">Belongs to the ATP-dependent AMP-binding enzyme family.</text>
</comment>
<dbReference type="Gene3D" id="3.40.50.12780">
    <property type="entry name" value="N-terminal domain of ligase-like"/>
    <property type="match status" value="1"/>
</dbReference>
<dbReference type="InterPro" id="IPR025110">
    <property type="entry name" value="AMP-bd_C"/>
</dbReference>
<evidence type="ECO:0000256" key="2">
    <source>
        <dbReference type="ARBA" id="ARBA00006432"/>
    </source>
</evidence>
<evidence type="ECO:0000259" key="4">
    <source>
        <dbReference type="Pfam" id="PF00501"/>
    </source>
</evidence>
<dbReference type="Gene3D" id="3.30.300.30">
    <property type="match status" value="1"/>
</dbReference>
<dbReference type="InterPro" id="IPR045851">
    <property type="entry name" value="AMP-bd_C_sf"/>
</dbReference>
<dbReference type="SUPFAM" id="SSF56801">
    <property type="entry name" value="Acetyl-CoA synthetase-like"/>
    <property type="match status" value="1"/>
</dbReference>
<dbReference type="EMBL" id="GEZM01075162">
    <property type="protein sequence ID" value="JAV64237.1"/>
    <property type="molecule type" value="Transcribed_RNA"/>
</dbReference>
<dbReference type="PROSITE" id="PS00455">
    <property type="entry name" value="AMP_BINDING"/>
    <property type="match status" value="1"/>
</dbReference>
<accession>A0A1Y1KZC1</accession>
<dbReference type="GO" id="GO:0005777">
    <property type="term" value="C:peroxisome"/>
    <property type="evidence" value="ECO:0007669"/>
    <property type="project" value="UniProtKB-SubCell"/>
</dbReference>
<feature type="domain" description="AMP-dependent synthetase/ligase" evidence="4">
    <location>
        <begin position="55"/>
        <end position="434"/>
    </location>
</feature>
<dbReference type="AlphaFoldDB" id="A0A1Y1KZC1"/>
<evidence type="ECO:0000256" key="3">
    <source>
        <dbReference type="ARBA" id="ARBA00023140"/>
    </source>
</evidence>
<organism evidence="6">
    <name type="scientific">Photinus pyralis</name>
    <name type="common">Common eastern firefly</name>
    <name type="synonym">Lampyris pyralis</name>
    <dbReference type="NCBI Taxonomy" id="7054"/>
    <lineage>
        <taxon>Eukaryota</taxon>
        <taxon>Metazoa</taxon>
        <taxon>Ecdysozoa</taxon>
        <taxon>Arthropoda</taxon>
        <taxon>Hexapoda</taxon>
        <taxon>Insecta</taxon>
        <taxon>Pterygota</taxon>
        <taxon>Neoptera</taxon>
        <taxon>Endopterygota</taxon>
        <taxon>Coleoptera</taxon>
        <taxon>Polyphaga</taxon>
        <taxon>Elateriformia</taxon>
        <taxon>Elateroidea</taxon>
        <taxon>Lampyridae</taxon>
        <taxon>Lampyrinae</taxon>
        <taxon>Photinus</taxon>
    </lineage>
</organism>
<name>A0A1Y1KZC1_PHOPY</name>
<dbReference type="Pfam" id="PF00501">
    <property type="entry name" value="AMP-binding"/>
    <property type="match status" value="1"/>
</dbReference>
<evidence type="ECO:0000313" key="6">
    <source>
        <dbReference type="EMBL" id="JAV64237.1"/>
    </source>
</evidence>
<proteinExistence type="inferred from homology"/>
<dbReference type="InterPro" id="IPR042099">
    <property type="entry name" value="ANL_N_sf"/>
</dbReference>
<dbReference type="FunFam" id="3.30.300.30:FF:000007">
    <property type="entry name" value="4-coumarate--CoA ligase 2"/>
    <property type="match status" value="1"/>
</dbReference>
<feature type="domain" description="AMP-binding enzyme C-terminal" evidence="5">
    <location>
        <begin position="484"/>
        <end position="560"/>
    </location>
</feature>
<comment type="subcellular location">
    <subcellularLocation>
        <location evidence="1">Peroxisome</location>
    </subcellularLocation>
</comment>
<dbReference type="PANTHER" id="PTHR24096">
    <property type="entry name" value="LONG-CHAIN-FATTY-ACID--COA LIGASE"/>
    <property type="match status" value="1"/>
</dbReference>
<dbReference type="InterPro" id="IPR020845">
    <property type="entry name" value="AMP-binding_CS"/>
</dbReference>
<protein>
    <recommendedName>
        <fullName evidence="7">AMP-dependent synthetase/ligase domain-containing protein</fullName>
    </recommendedName>
</protein>
<dbReference type="GO" id="GO:0046949">
    <property type="term" value="P:fatty-acyl-CoA biosynthetic process"/>
    <property type="evidence" value="ECO:0007669"/>
    <property type="project" value="TreeGrafter"/>
</dbReference>
<evidence type="ECO:0000256" key="1">
    <source>
        <dbReference type="ARBA" id="ARBA00004275"/>
    </source>
</evidence>
<evidence type="ECO:0008006" key="7">
    <source>
        <dbReference type="Google" id="ProtNLM"/>
    </source>
</evidence>